<name>A0AC35EVA8_9BILA</name>
<sequence>MPHVPFAFQWIIPENQLLRLKDSVDGSLHCYPVCVSGVEYYLQIFPNGNNDEHRGRAWAFLQLKLGKLKKIEADYVVAVESANYTRKINKIYDKPQGCGNFCCSTEDLFNLEKKFIVDGKFAIKIYGVFKYEDTVSALAEQRWNGGEVCDKLWKTDDHKDFTIVVGKNEIKVHKLILGTSSAVFSAMFNSNMKESMENKVVITDFSFKTVETAMKIIYNCNCVTTLTMDDSMSLLQFFDKYDLPSLKGKFEELLIGQITSSTVCRLINHSILTNALKLKENCMTFLMGCFTTKTPIAAIDDLDKDVVFKVFKDSLFLTVVQPEQ</sequence>
<protein>
    <submittedName>
        <fullName evidence="2">BTB domain-containing protein</fullName>
    </submittedName>
</protein>
<dbReference type="WBParaSite" id="PS1159_v2.g11034.t1">
    <property type="protein sequence ID" value="PS1159_v2.g11034.t1"/>
    <property type="gene ID" value="PS1159_v2.g11034"/>
</dbReference>
<evidence type="ECO:0000313" key="1">
    <source>
        <dbReference type="Proteomes" id="UP000887580"/>
    </source>
</evidence>
<dbReference type="Proteomes" id="UP000887580">
    <property type="component" value="Unplaced"/>
</dbReference>
<organism evidence="1 2">
    <name type="scientific">Panagrolaimus sp. PS1159</name>
    <dbReference type="NCBI Taxonomy" id="55785"/>
    <lineage>
        <taxon>Eukaryota</taxon>
        <taxon>Metazoa</taxon>
        <taxon>Ecdysozoa</taxon>
        <taxon>Nematoda</taxon>
        <taxon>Chromadorea</taxon>
        <taxon>Rhabditida</taxon>
        <taxon>Tylenchina</taxon>
        <taxon>Panagrolaimomorpha</taxon>
        <taxon>Panagrolaimoidea</taxon>
        <taxon>Panagrolaimidae</taxon>
        <taxon>Panagrolaimus</taxon>
    </lineage>
</organism>
<evidence type="ECO:0000313" key="2">
    <source>
        <dbReference type="WBParaSite" id="PS1159_v2.g11034.t1"/>
    </source>
</evidence>
<proteinExistence type="predicted"/>
<reference evidence="2" key="1">
    <citation type="submission" date="2022-11" db="UniProtKB">
        <authorList>
            <consortium name="WormBaseParasite"/>
        </authorList>
    </citation>
    <scope>IDENTIFICATION</scope>
</reference>
<accession>A0AC35EVA8</accession>